<accession>A0A2M4D9A1</accession>
<organism evidence="1">
    <name type="scientific">Anopheles darlingi</name>
    <name type="common">Mosquito</name>
    <dbReference type="NCBI Taxonomy" id="43151"/>
    <lineage>
        <taxon>Eukaryota</taxon>
        <taxon>Metazoa</taxon>
        <taxon>Ecdysozoa</taxon>
        <taxon>Arthropoda</taxon>
        <taxon>Hexapoda</taxon>
        <taxon>Insecta</taxon>
        <taxon>Pterygota</taxon>
        <taxon>Neoptera</taxon>
        <taxon>Endopterygota</taxon>
        <taxon>Diptera</taxon>
        <taxon>Nematocera</taxon>
        <taxon>Culicoidea</taxon>
        <taxon>Culicidae</taxon>
        <taxon>Anophelinae</taxon>
        <taxon>Anopheles</taxon>
    </lineage>
</organism>
<reference evidence="1" key="1">
    <citation type="submission" date="2018-01" db="EMBL/GenBank/DDBJ databases">
        <title>An insight into the sialome of Amazonian anophelines.</title>
        <authorList>
            <person name="Ribeiro J.M."/>
            <person name="Scarpassa V."/>
            <person name="Calvo E."/>
        </authorList>
    </citation>
    <scope>NUCLEOTIDE SEQUENCE</scope>
</reference>
<evidence type="ECO:0000313" key="1">
    <source>
        <dbReference type="EMBL" id="MBW74135.1"/>
    </source>
</evidence>
<sequence length="87" mass="10059">MVPRTIWPIQRAIVGGTLFALVRERLSKVVQTVSSGTHSMPPVRCHSPMPLRVRTPLVPLRRTVMWLAVNVRPSLTVARWKRIRRKR</sequence>
<name>A0A2M4D9A1_ANODA</name>
<protein>
    <submittedName>
        <fullName evidence="1">Uncharacterized protein</fullName>
    </submittedName>
</protein>
<dbReference type="AlphaFoldDB" id="A0A2M4D9A1"/>
<proteinExistence type="predicted"/>
<dbReference type="EMBL" id="GGFL01009957">
    <property type="protein sequence ID" value="MBW74135.1"/>
    <property type="molecule type" value="Transcribed_RNA"/>
</dbReference>